<evidence type="ECO:0000256" key="5">
    <source>
        <dbReference type="ARBA" id="ARBA00023136"/>
    </source>
</evidence>
<dbReference type="Pfam" id="PF07690">
    <property type="entry name" value="MFS_1"/>
    <property type="match status" value="1"/>
</dbReference>
<name>A0ABS4CMA5_9ENTE</name>
<keyword evidence="4 6" id="KW-1133">Transmembrane helix</keyword>
<dbReference type="Gene3D" id="1.20.1250.20">
    <property type="entry name" value="MFS general substrate transporter like domains"/>
    <property type="match status" value="1"/>
</dbReference>
<dbReference type="PANTHER" id="PTHR23501">
    <property type="entry name" value="MAJOR FACILITATOR SUPERFAMILY"/>
    <property type="match status" value="1"/>
</dbReference>
<feature type="domain" description="Major facilitator superfamily (MFS) profile" evidence="7">
    <location>
        <begin position="1"/>
        <end position="394"/>
    </location>
</feature>
<evidence type="ECO:0000256" key="6">
    <source>
        <dbReference type="SAM" id="Phobius"/>
    </source>
</evidence>
<keyword evidence="3 6" id="KW-0812">Transmembrane</keyword>
<gene>
    <name evidence="8" type="ORF">I6N96_14885</name>
</gene>
<feature type="transmembrane region" description="Helical" evidence="6">
    <location>
        <begin position="163"/>
        <end position="183"/>
    </location>
</feature>
<feature type="transmembrane region" description="Helical" evidence="6">
    <location>
        <begin position="282"/>
        <end position="300"/>
    </location>
</feature>
<comment type="subcellular location">
    <subcellularLocation>
        <location evidence="1">Cell membrane</location>
        <topology evidence="1">Multi-pass membrane protein</topology>
    </subcellularLocation>
</comment>
<comment type="caution">
    <text evidence="8">The sequence shown here is derived from an EMBL/GenBank/DDBJ whole genome shotgun (WGS) entry which is preliminary data.</text>
</comment>
<evidence type="ECO:0000313" key="9">
    <source>
        <dbReference type="Proteomes" id="UP000673375"/>
    </source>
</evidence>
<protein>
    <submittedName>
        <fullName evidence="8">MFS transporter</fullName>
    </submittedName>
</protein>
<feature type="transmembrane region" description="Helical" evidence="6">
    <location>
        <begin position="134"/>
        <end position="157"/>
    </location>
</feature>
<feature type="transmembrane region" description="Helical" evidence="6">
    <location>
        <begin position="216"/>
        <end position="238"/>
    </location>
</feature>
<evidence type="ECO:0000256" key="3">
    <source>
        <dbReference type="ARBA" id="ARBA00022692"/>
    </source>
</evidence>
<feature type="transmembrane region" description="Helical" evidence="6">
    <location>
        <begin position="9"/>
        <end position="32"/>
    </location>
</feature>
<keyword evidence="2" id="KW-0813">Transport</keyword>
<dbReference type="InterPro" id="IPR011701">
    <property type="entry name" value="MFS"/>
</dbReference>
<keyword evidence="5 6" id="KW-0472">Membrane</keyword>
<feature type="transmembrane region" description="Helical" evidence="6">
    <location>
        <begin position="250"/>
        <end position="270"/>
    </location>
</feature>
<dbReference type="InterPro" id="IPR020846">
    <property type="entry name" value="MFS_dom"/>
</dbReference>
<dbReference type="InterPro" id="IPR036259">
    <property type="entry name" value="MFS_trans_sf"/>
</dbReference>
<accession>A0ABS4CMA5</accession>
<evidence type="ECO:0000256" key="4">
    <source>
        <dbReference type="ARBA" id="ARBA00022989"/>
    </source>
</evidence>
<feature type="transmembrane region" description="Helical" evidence="6">
    <location>
        <begin position="371"/>
        <end position="390"/>
    </location>
</feature>
<dbReference type="SUPFAM" id="SSF103473">
    <property type="entry name" value="MFS general substrate transporter"/>
    <property type="match status" value="1"/>
</dbReference>
<feature type="transmembrane region" description="Helical" evidence="6">
    <location>
        <begin position="306"/>
        <end position="331"/>
    </location>
</feature>
<dbReference type="PROSITE" id="PS50850">
    <property type="entry name" value="MFS"/>
    <property type="match status" value="1"/>
</dbReference>
<sequence length="417" mass="46041">MTERIKSNLVFTGFIIITICANYLLGSMAIYGAAAFTEFQAVELFGSLIIVESLARSVSLLLSGRLGERLGRKKLFLVSTVIFGVMIAVSATAASAVFFMWSRGIASFFWGLFQANIFTMISEQFAEKEYPVRVGWLQTVGSLIFLIGPVVCGLLIQQFGWRWSLLSILPLFVISLLLVGFFLPGKTRSNTAVSNVQESVQKPKNGLARLFSKKQFVVMVLITFLYTCISTSGNYIPLFAQTLLQASPTISSLILVPCNVLVMFFSNMTGRYIARHGCPQRLIVFMALLGLSGSLIYTLTLIAPNYLVIILSTTVVGSGFGMSQVLPIAFVQRHTEKELVAEGTSFILFIQGFSSVIAGVVYSVAMNQQGMPFALATTVFYGVILMWMAARLYKEPINRNELPKKEIKMERTEEEIG</sequence>
<dbReference type="Proteomes" id="UP000673375">
    <property type="component" value="Unassembled WGS sequence"/>
</dbReference>
<evidence type="ECO:0000259" key="7">
    <source>
        <dbReference type="PROSITE" id="PS50850"/>
    </source>
</evidence>
<keyword evidence="9" id="KW-1185">Reference proteome</keyword>
<evidence type="ECO:0000256" key="2">
    <source>
        <dbReference type="ARBA" id="ARBA00022448"/>
    </source>
</evidence>
<feature type="transmembrane region" description="Helical" evidence="6">
    <location>
        <begin position="75"/>
        <end position="99"/>
    </location>
</feature>
<dbReference type="RefSeq" id="WP_209558348.1">
    <property type="nucleotide sequence ID" value="NZ_JAEDXU010000008.1"/>
</dbReference>
<dbReference type="PANTHER" id="PTHR23501:SF191">
    <property type="entry name" value="VACUOLAR BASIC AMINO ACID TRANSPORTER 4"/>
    <property type="match status" value="1"/>
</dbReference>
<reference evidence="8 9" key="1">
    <citation type="submission" date="2020-12" db="EMBL/GenBank/DDBJ databases">
        <title>Vagococcus allomyrinae sp. nov. and Enterococcus lavae sp. nov., isolated from the larvae of Allomyrina dichotoma.</title>
        <authorList>
            <person name="Lee S.D."/>
        </authorList>
    </citation>
    <scope>NUCLEOTIDE SEQUENCE [LARGE SCALE GENOMIC DNA]</scope>
    <source>
        <strain evidence="8 9">BWM-S5</strain>
    </source>
</reference>
<proteinExistence type="predicted"/>
<feature type="transmembrane region" description="Helical" evidence="6">
    <location>
        <begin position="105"/>
        <end position="122"/>
    </location>
</feature>
<feature type="transmembrane region" description="Helical" evidence="6">
    <location>
        <begin position="44"/>
        <end position="63"/>
    </location>
</feature>
<evidence type="ECO:0000256" key="1">
    <source>
        <dbReference type="ARBA" id="ARBA00004651"/>
    </source>
</evidence>
<dbReference type="EMBL" id="JAEDXU010000008">
    <property type="protein sequence ID" value="MBP1047570.1"/>
    <property type="molecule type" value="Genomic_DNA"/>
</dbReference>
<feature type="transmembrane region" description="Helical" evidence="6">
    <location>
        <begin position="343"/>
        <end position="365"/>
    </location>
</feature>
<organism evidence="8 9">
    <name type="scientific">Enterococcus larvae</name>
    <dbReference type="NCBI Taxonomy" id="2794352"/>
    <lineage>
        <taxon>Bacteria</taxon>
        <taxon>Bacillati</taxon>
        <taxon>Bacillota</taxon>
        <taxon>Bacilli</taxon>
        <taxon>Lactobacillales</taxon>
        <taxon>Enterococcaceae</taxon>
        <taxon>Enterococcus</taxon>
    </lineage>
</organism>
<evidence type="ECO:0000313" key="8">
    <source>
        <dbReference type="EMBL" id="MBP1047570.1"/>
    </source>
</evidence>